<sequence>MLSGDEVPPGGEGKIGVTVRSGYRQQTLRHTVTVHTNDPVNEVITLLVTAKVLVDLEAKPNLLRFDPKQSESASLVIKNYTDNPVHLSEIHSSNSSVDLAISALTIPPNGEVTVTGKLLPDAPTGVLSGWLTIRTDLNTIPLLQIRIWGHLP</sequence>
<gene>
    <name evidence="1" type="ORF">U27_02781</name>
</gene>
<dbReference type="Gene3D" id="2.60.40.10">
    <property type="entry name" value="Immunoglobulins"/>
    <property type="match status" value="1"/>
</dbReference>
<dbReference type="HOGENOM" id="CLU_1718726_0_0_0"/>
<dbReference type="AlphaFoldDB" id="A0A081BU17"/>
<proteinExistence type="predicted"/>
<dbReference type="Proteomes" id="UP000030661">
    <property type="component" value="Unassembled WGS sequence"/>
</dbReference>
<accession>A0A081BU17</accession>
<dbReference type="InterPro" id="IPR013783">
    <property type="entry name" value="Ig-like_fold"/>
</dbReference>
<protein>
    <submittedName>
        <fullName evidence="1">Uncharacterized protein</fullName>
    </submittedName>
</protein>
<dbReference type="STRING" id="1499967.U27_02781"/>
<evidence type="ECO:0000313" key="1">
    <source>
        <dbReference type="EMBL" id="GAK55822.1"/>
    </source>
</evidence>
<dbReference type="EMBL" id="DF820464">
    <property type="protein sequence ID" value="GAK55822.1"/>
    <property type="molecule type" value="Genomic_DNA"/>
</dbReference>
<name>A0A081BU17_VECG1</name>
<organism evidence="1">
    <name type="scientific">Vecturithrix granuli</name>
    <dbReference type="NCBI Taxonomy" id="1499967"/>
    <lineage>
        <taxon>Bacteria</taxon>
        <taxon>Candidatus Moduliflexota</taxon>
        <taxon>Candidatus Vecturitrichia</taxon>
        <taxon>Candidatus Vecturitrichales</taxon>
        <taxon>Candidatus Vecturitrichaceae</taxon>
        <taxon>Candidatus Vecturithrix</taxon>
    </lineage>
</organism>
<evidence type="ECO:0000313" key="2">
    <source>
        <dbReference type="Proteomes" id="UP000030661"/>
    </source>
</evidence>
<keyword evidence="2" id="KW-1185">Reference proteome</keyword>
<reference evidence="1" key="1">
    <citation type="journal article" date="2015" name="PeerJ">
        <title>First genomic representation of candidate bacterial phylum KSB3 points to enhanced environmental sensing as a trigger of wastewater bulking.</title>
        <authorList>
            <person name="Sekiguchi Y."/>
            <person name="Ohashi A."/>
            <person name="Parks D.H."/>
            <person name="Yamauchi T."/>
            <person name="Tyson G.W."/>
            <person name="Hugenholtz P."/>
        </authorList>
    </citation>
    <scope>NUCLEOTIDE SEQUENCE [LARGE SCALE GENOMIC DNA]</scope>
</reference>